<evidence type="ECO:0000256" key="1">
    <source>
        <dbReference type="SAM" id="MobiDB-lite"/>
    </source>
</evidence>
<proteinExistence type="predicted"/>
<dbReference type="AlphaFoldDB" id="A0A183NS16"/>
<evidence type="ECO:0000313" key="2">
    <source>
        <dbReference type="EMBL" id="VDP25825.1"/>
    </source>
</evidence>
<reference evidence="2 3" key="1">
    <citation type="submission" date="2018-11" db="EMBL/GenBank/DDBJ databases">
        <authorList>
            <consortium name="Pathogen Informatics"/>
        </authorList>
    </citation>
    <scope>NUCLEOTIDE SEQUENCE [LARGE SCALE GENOMIC DNA]</scope>
    <source>
        <strain>Denwood</strain>
        <strain evidence="3">Zambia</strain>
    </source>
</reference>
<sequence length="894" mass="101801">MAGTRVTYAQPSTAPMSDLLWCRRSVDERHLALRKSHSSKSLFQQIAWRSLDNSRRQKNMPNGDYSEPLWAIVLDKKMEKNHIPNIYGINYLTIKRAMSNYPVYHPLLPNQSEWDPASEVERIMCGTSQQEYPVITSGLHTLPHHYQLRETNPITFRYQAMNGGECSTINRYDKNIQHINKMYPWGSPTTSIRQFTTTFHPSYQTSVGYDPSVLFSSSPSSMESSGSQQPQSQPQQQSADVPPALPLRVQRSTNQKVTVPTKPRQLIPIPFEDRVHLDPNMVLYKPNAGINSHNNFDDNLSQSISVQLNHKRNTFDLESHLDCSCDYVRGEAGLWPADVWFERNFHTVDKCTCPHEEVHRFFDNAPSKWKLADTIAMLPIRETDILDDLIDSTSDEDESLHRSLPSVIMESPTDTTYKTQIVTTNYNDLDVTSTPPFSIPISTNLNHIQSDMQKDNSTYRTSVTCHHLVTNNSSSNISCDEDDLVPLGELLSKNSSQFMEQREYIPGVTKEIVSTVAIPSVPSDTRCLDVVTTNAIRRKSPPGETSSQLRMTQITGRKDNIYKNRAKSIYHESGDNHLTGKSYINTEGTHTGNVLILNNLTDAGQNDMGKSIQDMIDEDKAGQQKEERKQSLSPSVHRFLEPDGCVYTEDKENAFQTFQIDNVAEALDRLHQDMRSAIEGKFVDNSSSSTVNKEGSLTISPKTDSCSKLLDRQNKHLYTKHDWTDEDKEFSQNKENHLIPDIELMGEDNHTEHDQEIDVDHYFLQPRRSTLKLDDNDLSAIRYTASHKSTSNSFIGHVPSENGEYNDKSQNVSDNDEENDVGAHYYEDDRNSMVEENEELDQSMEYKFNDELTDPSLSQKSGQTIRLNKYGRAKERWSLLRTHVGKVGRQVSDV</sequence>
<accession>A0A183NS16</accession>
<keyword evidence="3" id="KW-1185">Reference proteome</keyword>
<dbReference type="EMBL" id="UZAL01026766">
    <property type="protein sequence ID" value="VDP25825.1"/>
    <property type="molecule type" value="Genomic_DNA"/>
</dbReference>
<name>A0A183NS16_9TREM</name>
<dbReference type="Proteomes" id="UP000269396">
    <property type="component" value="Unassembled WGS sequence"/>
</dbReference>
<organism evidence="2 3">
    <name type="scientific">Schistosoma mattheei</name>
    <dbReference type="NCBI Taxonomy" id="31246"/>
    <lineage>
        <taxon>Eukaryota</taxon>
        <taxon>Metazoa</taxon>
        <taxon>Spiralia</taxon>
        <taxon>Lophotrochozoa</taxon>
        <taxon>Platyhelminthes</taxon>
        <taxon>Trematoda</taxon>
        <taxon>Digenea</taxon>
        <taxon>Strigeidida</taxon>
        <taxon>Schistosomatoidea</taxon>
        <taxon>Schistosomatidae</taxon>
        <taxon>Schistosoma</taxon>
    </lineage>
</organism>
<evidence type="ECO:0000313" key="3">
    <source>
        <dbReference type="Proteomes" id="UP000269396"/>
    </source>
</evidence>
<gene>
    <name evidence="2" type="ORF">SMTD_LOCUS4902</name>
</gene>
<feature type="region of interest" description="Disordered" evidence="1">
    <location>
        <begin position="214"/>
        <end position="241"/>
    </location>
</feature>
<protein>
    <submittedName>
        <fullName evidence="2">Uncharacterized protein</fullName>
    </submittedName>
</protein>
<feature type="compositionally biased region" description="Low complexity" evidence="1">
    <location>
        <begin position="216"/>
        <end position="238"/>
    </location>
</feature>
<feature type="region of interest" description="Disordered" evidence="1">
    <location>
        <begin position="790"/>
        <end position="819"/>
    </location>
</feature>
<dbReference type="STRING" id="31246.A0A183NS16"/>